<comment type="caution">
    <text evidence="1">The sequence shown here is derived from an EMBL/GenBank/DDBJ whole genome shotgun (WGS) entry which is preliminary data.</text>
</comment>
<reference evidence="1" key="1">
    <citation type="submission" date="2022-11" db="EMBL/GenBank/DDBJ databases">
        <authorList>
            <person name="Kikuchi T."/>
        </authorList>
    </citation>
    <scope>NUCLEOTIDE SEQUENCE</scope>
    <source>
        <strain evidence="1">PS1010</strain>
    </source>
</reference>
<accession>A0A9P1MXX0</accession>
<dbReference type="AlphaFoldDB" id="A0A9P1MXX0"/>
<dbReference type="OrthoDB" id="10604977at2759"/>
<proteinExistence type="predicted"/>
<name>A0A9P1MXX0_9PELO</name>
<dbReference type="EMBL" id="CANHGI010000002">
    <property type="protein sequence ID" value="CAI5440800.1"/>
    <property type="molecule type" value="Genomic_DNA"/>
</dbReference>
<keyword evidence="2" id="KW-1185">Reference proteome</keyword>
<protein>
    <submittedName>
        <fullName evidence="1">Uncharacterized protein</fullName>
    </submittedName>
</protein>
<dbReference type="Proteomes" id="UP001152747">
    <property type="component" value="Unassembled WGS sequence"/>
</dbReference>
<sequence length="108" mass="13022">MTSSEVPKLSKEQLIQRRAEILKCYKRDFARRRENLRNKDRENPKLLTRIVEEKSIEETWKDLREIAKKLTTMNSDGINRAEIYEHVHQILEWSKKDYTKKEDQTGNC</sequence>
<gene>
    <name evidence="1" type="ORF">CAMP_LOCUS3437</name>
</gene>
<evidence type="ECO:0000313" key="1">
    <source>
        <dbReference type="EMBL" id="CAI5440800.1"/>
    </source>
</evidence>
<organism evidence="1 2">
    <name type="scientific">Caenorhabditis angaria</name>
    <dbReference type="NCBI Taxonomy" id="860376"/>
    <lineage>
        <taxon>Eukaryota</taxon>
        <taxon>Metazoa</taxon>
        <taxon>Ecdysozoa</taxon>
        <taxon>Nematoda</taxon>
        <taxon>Chromadorea</taxon>
        <taxon>Rhabditida</taxon>
        <taxon>Rhabditina</taxon>
        <taxon>Rhabditomorpha</taxon>
        <taxon>Rhabditoidea</taxon>
        <taxon>Rhabditidae</taxon>
        <taxon>Peloderinae</taxon>
        <taxon>Caenorhabditis</taxon>
    </lineage>
</organism>
<evidence type="ECO:0000313" key="2">
    <source>
        <dbReference type="Proteomes" id="UP001152747"/>
    </source>
</evidence>